<protein>
    <submittedName>
        <fullName evidence="1">Uncharacterized protein</fullName>
    </submittedName>
</protein>
<comment type="caution">
    <text evidence="1">The sequence shown here is derived from an EMBL/GenBank/DDBJ whole genome shotgun (WGS) entry which is preliminary data.</text>
</comment>
<dbReference type="Proteomes" id="UP000499080">
    <property type="component" value="Unassembled WGS sequence"/>
</dbReference>
<gene>
    <name evidence="1" type="ORF">AVEN_242466_1</name>
</gene>
<accession>A0A4Y2SB04</accession>
<reference evidence="1 2" key="1">
    <citation type="journal article" date="2019" name="Sci. Rep.">
        <title>Orb-weaving spider Araneus ventricosus genome elucidates the spidroin gene catalogue.</title>
        <authorList>
            <person name="Kono N."/>
            <person name="Nakamura H."/>
            <person name="Ohtoshi R."/>
            <person name="Moran D.A.P."/>
            <person name="Shinohara A."/>
            <person name="Yoshida Y."/>
            <person name="Fujiwara M."/>
            <person name="Mori M."/>
            <person name="Tomita M."/>
            <person name="Arakawa K."/>
        </authorList>
    </citation>
    <scope>NUCLEOTIDE SEQUENCE [LARGE SCALE GENOMIC DNA]</scope>
</reference>
<dbReference type="AlphaFoldDB" id="A0A4Y2SB04"/>
<dbReference type="OrthoDB" id="6411356at2759"/>
<dbReference type="EMBL" id="BGPR01020348">
    <property type="protein sequence ID" value="GBN84435.1"/>
    <property type="molecule type" value="Genomic_DNA"/>
</dbReference>
<evidence type="ECO:0000313" key="1">
    <source>
        <dbReference type="EMBL" id="GBN84435.1"/>
    </source>
</evidence>
<organism evidence="1 2">
    <name type="scientific">Araneus ventricosus</name>
    <name type="common">Orbweaver spider</name>
    <name type="synonym">Epeira ventricosa</name>
    <dbReference type="NCBI Taxonomy" id="182803"/>
    <lineage>
        <taxon>Eukaryota</taxon>
        <taxon>Metazoa</taxon>
        <taxon>Ecdysozoa</taxon>
        <taxon>Arthropoda</taxon>
        <taxon>Chelicerata</taxon>
        <taxon>Arachnida</taxon>
        <taxon>Araneae</taxon>
        <taxon>Araneomorphae</taxon>
        <taxon>Entelegynae</taxon>
        <taxon>Araneoidea</taxon>
        <taxon>Araneidae</taxon>
        <taxon>Araneus</taxon>
    </lineage>
</organism>
<evidence type="ECO:0000313" key="2">
    <source>
        <dbReference type="Proteomes" id="UP000499080"/>
    </source>
</evidence>
<keyword evidence="2" id="KW-1185">Reference proteome</keyword>
<name>A0A4Y2SB04_ARAVE</name>
<proteinExistence type="predicted"/>
<sequence length="272" mass="32339">MFSTELRYRPIHLNNVRSLVLTSFFSHKTISHLDLQISQRRLYFRRRYPRWIRKDETFFLEKDFFCTEESLRNNLVPERRLLYTLNLDFPDGREYSNLRSGSPPVSLPDNYTSLFVAIRVGDHIFREALVMLLKSACEQTGCTFKLLKWMADFRPLESVNVPLTVQYSCARFLYRDCVDSEFAMKCCGKLILPYVLLRTGELTVLDYLLYHARLCDFDISSAEYTCRSSFTDFCIERLGFRFVPSILKYEDTVYYTEESYEVYKKRIIPNIM</sequence>